<protein>
    <submittedName>
        <fullName evidence="1">Uncharacterized protein</fullName>
    </submittedName>
</protein>
<gene>
    <name evidence="1" type="ordered locus">Sbal_0942</name>
</gene>
<evidence type="ECO:0000313" key="1">
    <source>
        <dbReference type="EMBL" id="ABN60466.1"/>
    </source>
</evidence>
<dbReference type="KEGG" id="sbl:Sbal_0942"/>
<name>A3D153_SHEB5</name>
<accession>A3D153</accession>
<dbReference type="EMBL" id="CP000563">
    <property type="protein sequence ID" value="ABN60466.1"/>
    <property type="molecule type" value="Genomic_DNA"/>
</dbReference>
<dbReference type="HOGENOM" id="CLU_2976786_0_0_6"/>
<keyword evidence="2" id="KW-1185">Reference proteome</keyword>
<reference evidence="1 2" key="1">
    <citation type="submission" date="2007-02" db="EMBL/GenBank/DDBJ databases">
        <title>Complete sequence of chromosome of Shewanella baltica OS155.</title>
        <authorList>
            <consortium name="US DOE Joint Genome Institute"/>
            <person name="Copeland A."/>
            <person name="Lucas S."/>
            <person name="Lapidus A."/>
            <person name="Barry K."/>
            <person name="Detter J.C."/>
            <person name="Glavina del Rio T."/>
            <person name="Hammon N."/>
            <person name="Israni S."/>
            <person name="Dalin E."/>
            <person name="Tice H."/>
            <person name="Pitluck S."/>
            <person name="Sims D.R."/>
            <person name="Brettin T."/>
            <person name="Bruce D."/>
            <person name="Han C."/>
            <person name="Tapia R."/>
            <person name="Brainard J."/>
            <person name="Schmutz J."/>
            <person name="Larimer F."/>
            <person name="Land M."/>
            <person name="Hauser L."/>
            <person name="Kyrpides N."/>
            <person name="Mikhailova N."/>
            <person name="Brettar I."/>
            <person name="Klappenbach J."/>
            <person name="Konstantinidis K."/>
            <person name="Rodrigues J."/>
            <person name="Tiedje J."/>
            <person name="Richardson P."/>
        </authorList>
    </citation>
    <scope>NUCLEOTIDE SEQUENCE [LARGE SCALE GENOMIC DNA]</scope>
    <source>
        <strain evidence="2">OS155 / ATCC BAA-1091</strain>
    </source>
</reference>
<evidence type="ECO:0000313" key="2">
    <source>
        <dbReference type="Proteomes" id="UP000001557"/>
    </source>
</evidence>
<dbReference type="Proteomes" id="UP000001557">
    <property type="component" value="Chromosome"/>
</dbReference>
<organism evidence="1 2">
    <name type="scientific">Shewanella baltica (strain OS155 / ATCC BAA-1091)</name>
    <dbReference type="NCBI Taxonomy" id="325240"/>
    <lineage>
        <taxon>Bacteria</taxon>
        <taxon>Pseudomonadati</taxon>
        <taxon>Pseudomonadota</taxon>
        <taxon>Gammaproteobacteria</taxon>
        <taxon>Alteromonadales</taxon>
        <taxon>Shewanellaceae</taxon>
        <taxon>Shewanella</taxon>
    </lineage>
</organism>
<sequence length="58" mass="6655">MRISSSREPSQASLEYLITTNLGVLTMSYTGNNHFYWQNTWFNTDVLRGGLFAMSFKA</sequence>
<proteinExistence type="predicted"/>
<dbReference type="AlphaFoldDB" id="A3D153"/>